<dbReference type="PANTHER" id="PTHR48020">
    <property type="entry name" value="PROTON MYO-INOSITOL COTRANSPORTER"/>
    <property type="match status" value="1"/>
</dbReference>
<dbReference type="InterPro" id="IPR020846">
    <property type="entry name" value="MFS_dom"/>
</dbReference>
<dbReference type="PROSITE" id="PS50850">
    <property type="entry name" value="MFS"/>
    <property type="match status" value="1"/>
</dbReference>
<feature type="transmembrane region" description="Helical" evidence="9">
    <location>
        <begin position="458"/>
        <end position="479"/>
    </location>
</feature>
<keyword evidence="5 9" id="KW-1133">Transmembrane helix</keyword>
<dbReference type="GO" id="GO:0015798">
    <property type="term" value="P:myo-inositol transport"/>
    <property type="evidence" value="ECO:0007669"/>
    <property type="project" value="UniProtKB-ARBA"/>
</dbReference>
<evidence type="ECO:0000256" key="4">
    <source>
        <dbReference type="ARBA" id="ARBA00022692"/>
    </source>
</evidence>
<dbReference type="AlphaFoldDB" id="A0A8T9BT19"/>
<evidence type="ECO:0000256" key="1">
    <source>
        <dbReference type="ARBA" id="ARBA00004141"/>
    </source>
</evidence>
<feature type="transmembrane region" description="Helical" evidence="9">
    <location>
        <begin position="204"/>
        <end position="226"/>
    </location>
</feature>
<feature type="transmembrane region" description="Helical" evidence="9">
    <location>
        <begin position="424"/>
        <end position="446"/>
    </location>
</feature>
<comment type="subcellular location">
    <subcellularLocation>
        <location evidence="1">Membrane</location>
        <topology evidence="1">Multi-pass membrane protein</topology>
    </subcellularLocation>
</comment>
<feature type="domain" description="Major facilitator superfamily (MFS) profile" evidence="10">
    <location>
        <begin position="113"/>
        <end position="547"/>
    </location>
</feature>
<keyword evidence="3 7" id="KW-0813">Transport</keyword>
<evidence type="ECO:0000256" key="2">
    <source>
        <dbReference type="ARBA" id="ARBA00010992"/>
    </source>
</evidence>
<feature type="compositionally biased region" description="Polar residues" evidence="8">
    <location>
        <begin position="46"/>
        <end position="55"/>
    </location>
</feature>
<dbReference type="SUPFAM" id="SSF103473">
    <property type="entry name" value="MFS general substrate transporter"/>
    <property type="match status" value="1"/>
</dbReference>
<feature type="transmembrane region" description="Helical" evidence="9">
    <location>
        <begin position="266"/>
        <end position="288"/>
    </location>
</feature>
<evidence type="ECO:0000256" key="3">
    <source>
        <dbReference type="ARBA" id="ARBA00022448"/>
    </source>
</evidence>
<evidence type="ECO:0000256" key="7">
    <source>
        <dbReference type="RuleBase" id="RU003346"/>
    </source>
</evidence>
<dbReference type="PANTHER" id="PTHR48020:SF9">
    <property type="entry name" value="MAJOR FACILITATOR SUPERFAMILY (MFS) PROFILE DOMAIN-CONTAINING PROTEIN"/>
    <property type="match status" value="1"/>
</dbReference>
<dbReference type="PRINTS" id="PR00171">
    <property type="entry name" value="SUGRTRNSPORT"/>
</dbReference>
<feature type="transmembrane region" description="Helical" evidence="9">
    <location>
        <begin position="179"/>
        <end position="198"/>
    </location>
</feature>
<dbReference type="Pfam" id="PF00083">
    <property type="entry name" value="Sugar_tr"/>
    <property type="match status" value="1"/>
</dbReference>
<dbReference type="Proteomes" id="UP000469559">
    <property type="component" value="Unassembled WGS sequence"/>
</dbReference>
<dbReference type="OrthoDB" id="6339427at2759"/>
<accession>A0A8T9BT19</accession>
<evidence type="ECO:0000256" key="9">
    <source>
        <dbReference type="SAM" id="Phobius"/>
    </source>
</evidence>
<feature type="region of interest" description="Disordered" evidence="8">
    <location>
        <begin position="1"/>
        <end position="55"/>
    </location>
</feature>
<dbReference type="GO" id="GO:0022857">
    <property type="term" value="F:transmembrane transporter activity"/>
    <property type="evidence" value="ECO:0007669"/>
    <property type="project" value="InterPro"/>
</dbReference>
<gene>
    <name evidence="11" type="primary">ywtG</name>
    <name evidence="11" type="ORF">LARI1_G001088</name>
</gene>
<dbReference type="InterPro" id="IPR036259">
    <property type="entry name" value="MFS_trans_sf"/>
</dbReference>
<evidence type="ECO:0000313" key="12">
    <source>
        <dbReference type="Proteomes" id="UP000469559"/>
    </source>
</evidence>
<feature type="transmembrane region" description="Helical" evidence="9">
    <location>
        <begin position="358"/>
        <end position="381"/>
    </location>
</feature>
<comment type="caution">
    <text evidence="11">The sequence shown here is derived from an EMBL/GenBank/DDBJ whole genome shotgun (WGS) entry which is preliminary data.</text>
</comment>
<comment type="similarity">
    <text evidence="2 7">Belongs to the major facilitator superfamily. Sugar transporter (TC 2.A.1.1) family.</text>
</comment>
<reference evidence="11 12" key="1">
    <citation type="submission" date="2018-05" db="EMBL/GenBank/DDBJ databases">
        <title>Whole genome sequencing for identification of molecular markers to develop diagnostic detection tools for the regulated plant pathogen Lachnellula willkommii.</title>
        <authorList>
            <person name="Giroux E."/>
            <person name="Bilodeau G."/>
        </authorList>
    </citation>
    <scope>NUCLEOTIDE SEQUENCE [LARGE SCALE GENOMIC DNA]</scope>
    <source>
        <strain evidence="11 12">CBS 203.66</strain>
    </source>
</reference>
<feature type="transmembrane region" description="Helical" evidence="9">
    <location>
        <begin position="108"/>
        <end position="126"/>
    </location>
</feature>
<dbReference type="InterPro" id="IPR005829">
    <property type="entry name" value="Sugar_transporter_CS"/>
</dbReference>
<evidence type="ECO:0000256" key="5">
    <source>
        <dbReference type="ARBA" id="ARBA00022989"/>
    </source>
</evidence>
<protein>
    <submittedName>
        <fullName evidence="11">Putative metabolite transport protein</fullName>
    </submittedName>
</protein>
<dbReference type="InterPro" id="IPR050814">
    <property type="entry name" value="Myo-inositol_Transporter"/>
</dbReference>
<dbReference type="FunFam" id="1.20.1250.20:FF:000134">
    <property type="entry name" value="MFS sugar transporter protein"/>
    <property type="match status" value="1"/>
</dbReference>
<evidence type="ECO:0000256" key="6">
    <source>
        <dbReference type="ARBA" id="ARBA00023136"/>
    </source>
</evidence>
<dbReference type="EMBL" id="QGMF01000026">
    <property type="protein sequence ID" value="TVY21122.1"/>
    <property type="molecule type" value="Genomic_DNA"/>
</dbReference>
<dbReference type="PROSITE" id="PS00217">
    <property type="entry name" value="SUGAR_TRANSPORT_2"/>
    <property type="match status" value="1"/>
</dbReference>
<feature type="transmembrane region" description="Helical" evidence="9">
    <location>
        <begin position="238"/>
        <end position="260"/>
    </location>
</feature>
<dbReference type="InterPro" id="IPR005828">
    <property type="entry name" value="MFS_sugar_transport-like"/>
</dbReference>
<proteinExistence type="inferred from homology"/>
<evidence type="ECO:0000256" key="8">
    <source>
        <dbReference type="SAM" id="MobiDB-lite"/>
    </source>
</evidence>
<name>A0A8T9BT19_9HELO</name>
<evidence type="ECO:0000313" key="11">
    <source>
        <dbReference type="EMBL" id="TVY21122.1"/>
    </source>
</evidence>
<organism evidence="11 12">
    <name type="scientific">Lachnellula arida</name>
    <dbReference type="NCBI Taxonomy" id="1316785"/>
    <lineage>
        <taxon>Eukaryota</taxon>
        <taxon>Fungi</taxon>
        <taxon>Dikarya</taxon>
        <taxon>Ascomycota</taxon>
        <taxon>Pezizomycotina</taxon>
        <taxon>Leotiomycetes</taxon>
        <taxon>Helotiales</taxon>
        <taxon>Lachnaceae</taxon>
        <taxon>Lachnellula</taxon>
    </lineage>
</organism>
<dbReference type="NCBIfam" id="TIGR00879">
    <property type="entry name" value="SP"/>
    <property type="match status" value="1"/>
</dbReference>
<feature type="transmembrane region" description="Helical" evidence="9">
    <location>
        <begin position="491"/>
        <end position="511"/>
    </location>
</feature>
<dbReference type="InterPro" id="IPR003663">
    <property type="entry name" value="Sugar/inositol_transpt"/>
</dbReference>
<keyword evidence="4 9" id="KW-0812">Transmembrane</keyword>
<feature type="transmembrane region" description="Helical" evidence="9">
    <location>
        <begin position="396"/>
        <end position="417"/>
    </location>
</feature>
<keyword evidence="12" id="KW-1185">Reference proteome</keyword>
<feature type="transmembrane region" description="Helical" evidence="9">
    <location>
        <begin position="517"/>
        <end position="538"/>
    </location>
</feature>
<feature type="transmembrane region" description="Helical" evidence="9">
    <location>
        <begin position="146"/>
        <end position="167"/>
    </location>
</feature>
<dbReference type="Gene3D" id="1.20.1250.20">
    <property type="entry name" value="MFS general substrate transporter like domains"/>
    <property type="match status" value="1"/>
</dbReference>
<keyword evidence="6 9" id="KW-0472">Membrane</keyword>
<dbReference type="PROSITE" id="PS00216">
    <property type="entry name" value="SUGAR_TRANSPORT_1"/>
    <property type="match status" value="1"/>
</dbReference>
<evidence type="ECO:0000259" key="10">
    <source>
        <dbReference type="PROSITE" id="PS50850"/>
    </source>
</evidence>
<dbReference type="GO" id="GO:0016020">
    <property type="term" value="C:membrane"/>
    <property type="evidence" value="ECO:0007669"/>
    <property type="project" value="UniProtKB-SubCell"/>
</dbReference>
<sequence>MTDPTKLSEVDASSSPDHIETESSPKKVTLISDDMDEKHVAKPQTRRNNSTYSSSGRQVSEWEALQIVAAGDLETIDREIDEIDASLQQMNIQSTWYKPQLRLKDPRYFTWLLVGFASMGGLLSGIDQSLISGANLFMPTSLHLNTKQVSLVSSGVPLGAVGGALMLGPLNEAVGRRMAIIVSLVLYTVGAALEAGAINFGMMVAARVILGMGVGLEGGTVPVYVAESVSRKYRGNLVSLYQFMIALGEVLGYVVAAIFVNVSPGGWRYMLGSSLVFSTIMFVGILFMPESPRFLMHKGRTTEAWHVWKQIRGGDAEARKEFYVMKYSVAEEFAAKEQGVNKRFPWMDFFTEPRARRAIIYANIMVFLGQFTGINAIQYYMATLMQQVGFNDRESVFMSLVGGGALLLGTIPAIFYMEKFGRRFWACAMLPGFFIGLVLIGCSYLIPLSNKAGSQGLYISGLIVYEGFFGSYACLTWVIPSEVYPTYLRSYGMETSDVTLFLCSFLVTYFFADMQSAMTNIGLSLGFYGGIAVLGWFYQILFMPETKNKTLEEIDIIFSQPTGQLVRENLRSALVTAADFACFRWGKVFSPVSESDVFRKENGHKSEMEPEAKHEELLV</sequence>
<dbReference type="GO" id="GO:0015791">
    <property type="term" value="P:polyol transmembrane transport"/>
    <property type="evidence" value="ECO:0007669"/>
    <property type="project" value="UniProtKB-ARBA"/>
</dbReference>